<protein>
    <submittedName>
        <fullName evidence="2">Uncharacterized protein</fullName>
    </submittedName>
</protein>
<sequence length="201" mass="22054">MAISDVDTHSQNIKPFYPLAESISTVGKIDLSTFGTDNYSQDNSLSGASTQVTLSMDGKSQSSMMTSRDSLQDLEKQLASREAQLAKEEREEREQQKAESEERSLKIINGILLYGGTLVSMISHPDGSWEAFDAFTGEPVTTKDRVGTGQETGSDNREVFSFYSKGVYNGMSAAEIYEKIQQMMSVESADVDWNVAGTTNT</sequence>
<dbReference type="EMBL" id="MJLZ01000059">
    <property type="protein sequence ID" value="RLM18756.1"/>
    <property type="molecule type" value="Genomic_DNA"/>
</dbReference>
<evidence type="ECO:0000256" key="1">
    <source>
        <dbReference type="SAM" id="MobiDB-lite"/>
    </source>
</evidence>
<reference evidence="2 3" key="1">
    <citation type="submission" date="2016-09" db="EMBL/GenBank/DDBJ databases">
        <authorList>
            <person name="Doonan J."/>
            <person name="Pachebat J.A."/>
            <person name="Golyshin P.N."/>
            <person name="Denman S."/>
            <person name="Mcdonald J.E."/>
        </authorList>
    </citation>
    <scope>NUCLEOTIDE SEQUENCE [LARGE SCALE GENOMIC DNA]</scope>
    <source>
        <strain evidence="2 3">NCPPB 3934</strain>
    </source>
</reference>
<proteinExistence type="predicted"/>
<gene>
    <name evidence="2" type="ORF">BIY29_17760</name>
</gene>
<feature type="compositionally biased region" description="Polar residues" evidence="1">
    <location>
        <begin position="55"/>
        <end position="69"/>
    </location>
</feature>
<name>A0A421DJH7_9GAMM</name>
<dbReference type="OrthoDB" id="6614743at2"/>
<organism evidence="2 3">
    <name type="scientific">Brenneria alni</name>
    <dbReference type="NCBI Taxonomy" id="71656"/>
    <lineage>
        <taxon>Bacteria</taxon>
        <taxon>Pseudomonadati</taxon>
        <taxon>Pseudomonadota</taxon>
        <taxon>Gammaproteobacteria</taxon>
        <taxon>Enterobacterales</taxon>
        <taxon>Pectobacteriaceae</taxon>
        <taxon>Brenneria</taxon>
    </lineage>
</organism>
<feature type="region of interest" description="Disordered" evidence="1">
    <location>
        <begin position="55"/>
        <end position="76"/>
    </location>
</feature>
<dbReference type="AlphaFoldDB" id="A0A421DJH7"/>
<dbReference type="RefSeq" id="WP_121576483.1">
    <property type="nucleotide sequence ID" value="NZ_MJLZ01000059.1"/>
</dbReference>
<dbReference type="Proteomes" id="UP000285648">
    <property type="component" value="Unassembled WGS sequence"/>
</dbReference>
<keyword evidence="3" id="KW-1185">Reference proteome</keyword>
<evidence type="ECO:0000313" key="3">
    <source>
        <dbReference type="Proteomes" id="UP000285648"/>
    </source>
</evidence>
<accession>A0A421DJH7</accession>
<evidence type="ECO:0000313" key="2">
    <source>
        <dbReference type="EMBL" id="RLM18756.1"/>
    </source>
</evidence>
<comment type="caution">
    <text evidence="2">The sequence shown here is derived from an EMBL/GenBank/DDBJ whole genome shotgun (WGS) entry which is preliminary data.</text>
</comment>